<keyword evidence="9" id="KW-1185">Reference proteome</keyword>
<evidence type="ECO:0000256" key="2">
    <source>
        <dbReference type="ARBA" id="ARBA00006156"/>
    </source>
</evidence>
<organism evidence="8 9">
    <name type="scientific">Novipirellula aureliae</name>
    <dbReference type="NCBI Taxonomy" id="2527966"/>
    <lineage>
        <taxon>Bacteria</taxon>
        <taxon>Pseudomonadati</taxon>
        <taxon>Planctomycetota</taxon>
        <taxon>Planctomycetia</taxon>
        <taxon>Pirellulales</taxon>
        <taxon>Pirellulaceae</taxon>
        <taxon>Novipirellula</taxon>
    </lineage>
</organism>
<protein>
    <submittedName>
        <fullName evidence="8">Flagellar biosynthetic protein FliQ</fullName>
    </submittedName>
</protein>
<accession>A0A5C6E1V1</accession>
<dbReference type="PRINTS" id="PR00952">
    <property type="entry name" value="TYPE3IMQPROT"/>
</dbReference>
<comment type="caution">
    <text evidence="8">The sequence shown here is derived from an EMBL/GenBank/DDBJ whole genome shotgun (WGS) entry which is preliminary data.</text>
</comment>
<evidence type="ECO:0000256" key="5">
    <source>
        <dbReference type="ARBA" id="ARBA00022989"/>
    </source>
</evidence>
<dbReference type="Pfam" id="PF01313">
    <property type="entry name" value="Bac_export_3"/>
    <property type="match status" value="1"/>
</dbReference>
<name>A0A5C6E1V1_9BACT</name>
<evidence type="ECO:0000256" key="1">
    <source>
        <dbReference type="ARBA" id="ARBA00004651"/>
    </source>
</evidence>
<keyword evidence="8" id="KW-0966">Cell projection</keyword>
<dbReference type="EMBL" id="SJPY01000004">
    <property type="protein sequence ID" value="TWU41356.1"/>
    <property type="molecule type" value="Genomic_DNA"/>
</dbReference>
<evidence type="ECO:0000256" key="4">
    <source>
        <dbReference type="ARBA" id="ARBA00022692"/>
    </source>
</evidence>
<proteinExistence type="inferred from homology"/>
<gene>
    <name evidence="8" type="primary">fliQ</name>
    <name evidence="8" type="ORF">Q31b_28000</name>
</gene>
<dbReference type="RefSeq" id="WP_146600190.1">
    <property type="nucleotide sequence ID" value="NZ_SJPY01000004.1"/>
</dbReference>
<evidence type="ECO:0000256" key="7">
    <source>
        <dbReference type="SAM" id="Phobius"/>
    </source>
</evidence>
<dbReference type="AlphaFoldDB" id="A0A5C6E1V1"/>
<dbReference type="OrthoDB" id="9806440at2"/>
<keyword evidence="6 7" id="KW-0472">Membrane</keyword>
<keyword evidence="8" id="KW-0969">Cilium</keyword>
<dbReference type="GO" id="GO:0009306">
    <property type="term" value="P:protein secretion"/>
    <property type="evidence" value="ECO:0007669"/>
    <property type="project" value="InterPro"/>
</dbReference>
<feature type="transmembrane region" description="Helical" evidence="7">
    <location>
        <begin position="51"/>
        <end position="71"/>
    </location>
</feature>
<comment type="similarity">
    <text evidence="2">Belongs to the FliQ/MopD/SpaQ family.</text>
</comment>
<reference evidence="8 9" key="1">
    <citation type="submission" date="2019-02" db="EMBL/GenBank/DDBJ databases">
        <title>Deep-cultivation of Planctomycetes and their phenomic and genomic characterization uncovers novel biology.</title>
        <authorList>
            <person name="Wiegand S."/>
            <person name="Jogler M."/>
            <person name="Boedeker C."/>
            <person name="Pinto D."/>
            <person name="Vollmers J."/>
            <person name="Rivas-Marin E."/>
            <person name="Kohn T."/>
            <person name="Peeters S.H."/>
            <person name="Heuer A."/>
            <person name="Rast P."/>
            <person name="Oberbeckmann S."/>
            <person name="Bunk B."/>
            <person name="Jeske O."/>
            <person name="Meyerdierks A."/>
            <person name="Storesund J.E."/>
            <person name="Kallscheuer N."/>
            <person name="Luecker S."/>
            <person name="Lage O.M."/>
            <person name="Pohl T."/>
            <person name="Merkel B.J."/>
            <person name="Hornburger P."/>
            <person name="Mueller R.-W."/>
            <person name="Bruemmer F."/>
            <person name="Labrenz M."/>
            <person name="Spormann A.M."/>
            <person name="Op Den Camp H."/>
            <person name="Overmann J."/>
            <person name="Amann R."/>
            <person name="Jetten M.S.M."/>
            <person name="Mascher T."/>
            <person name="Medema M.H."/>
            <person name="Devos D.P."/>
            <person name="Kaster A.-K."/>
            <person name="Ovreas L."/>
            <person name="Rohde M."/>
            <person name="Galperin M.Y."/>
            <person name="Jogler C."/>
        </authorList>
    </citation>
    <scope>NUCLEOTIDE SEQUENCE [LARGE SCALE GENOMIC DNA]</scope>
    <source>
        <strain evidence="8 9">Q31b</strain>
    </source>
</reference>
<dbReference type="PIRSF" id="PIRSF004669">
    <property type="entry name" value="FliQ"/>
    <property type="match status" value="1"/>
</dbReference>
<evidence type="ECO:0000256" key="6">
    <source>
        <dbReference type="ARBA" id="ARBA00023136"/>
    </source>
</evidence>
<dbReference type="GO" id="GO:0005886">
    <property type="term" value="C:plasma membrane"/>
    <property type="evidence" value="ECO:0007669"/>
    <property type="project" value="UniProtKB-SubCell"/>
</dbReference>
<sequence length="88" mass="9304">MIDTATAVDLCRTTMVSAVITAAPMLLVGMAAGLTIGLLQALTQIQDQTVAFVPKILAMAAVLIACTPWLIEHMVEFTRMIFVNAGSP</sequence>
<dbReference type="PANTHER" id="PTHR34040">
    <property type="entry name" value="FLAGELLAR BIOSYNTHETIC PROTEIN FLIQ"/>
    <property type="match status" value="1"/>
</dbReference>
<evidence type="ECO:0000256" key="3">
    <source>
        <dbReference type="ARBA" id="ARBA00022475"/>
    </source>
</evidence>
<evidence type="ECO:0000313" key="8">
    <source>
        <dbReference type="EMBL" id="TWU41356.1"/>
    </source>
</evidence>
<keyword evidence="5 7" id="KW-1133">Transmembrane helix</keyword>
<feature type="transmembrane region" description="Helical" evidence="7">
    <location>
        <begin position="15"/>
        <end position="39"/>
    </location>
</feature>
<evidence type="ECO:0000313" key="9">
    <source>
        <dbReference type="Proteomes" id="UP000315471"/>
    </source>
</evidence>
<dbReference type="InterPro" id="IPR002191">
    <property type="entry name" value="Bac_export_3"/>
</dbReference>
<keyword evidence="8" id="KW-0282">Flagellum</keyword>
<comment type="subcellular location">
    <subcellularLocation>
        <location evidence="1">Cell membrane</location>
        <topology evidence="1">Multi-pass membrane protein</topology>
    </subcellularLocation>
</comment>
<dbReference type="PANTHER" id="PTHR34040:SF2">
    <property type="entry name" value="FLAGELLAR BIOSYNTHETIC PROTEIN FLIQ"/>
    <property type="match status" value="1"/>
</dbReference>
<dbReference type="Proteomes" id="UP000315471">
    <property type="component" value="Unassembled WGS sequence"/>
</dbReference>
<keyword evidence="3" id="KW-1003">Cell membrane</keyword>
<keyword evidence="4 7" id="KW-0812">Transmembrane</keyword>